<comment type="subcellular location">
    <subcellularLocation>
        <location evidence="1">Cell outer membrane</location>
        <topology evidence="1">Multi-pass membrane protein</topology>
    </subcellularLocation>
</comment>
<dbReference type="EMBL" id="CP018632">
    <property type="protein sequence ID" value="ASJ74749.1"/>
    <property type="molecule type" value="Genomic_DNA"/>
</dbReference>
<keyword evidence="9" id="KW-1185">Reference proteome</keyword>
<dbReference type="GO" id="GO:0015483">
    <property type="term" value="F:long-chain fatty acid transporting porin activity"/>
    <property type="evidence" value="ECO:0007669"/>
    <property type="project" value="TreeGrafter"/>
</dbReference>
<evidence type="ECO:0000256" key="6">
    <source>
        <dbReference type="ARBA" id="ARBA00023136"/>
    </source>
</evidence>
<dbReference type="Pfam" id="PF03349">
    <property type="entry name" value="Toluene_X"/>
    <property type="match status" value="1"/>
</dbReference>
<evidence type="ECO:0000313" key="9">
    <source>
        <dbReference type="Proteomes" id="UP000250079"/>
    </source>
</evidence>
<evidence type="ECO:0000256" key="4">
    <source>
        <dbReference type="ARBA" id="ARBA00022692"/>
    </source>
</evidence>
<evidence type="ECO:0000313" key="8">
    <source>
        <dbReference type="EMBL" id="ASJ74749.1"/>
    </source>
</evidence>
<reference evidence="8 9" key="1">
    <citation type="submission" date="2016-12" db="EMBL/GenBank/DDBJ databases">
        <authorList>
            <person name="Song W.-J."/>
            <person name="Kurnit D.M."/>
        </authorList>
    </citation>
    <scope>NUCLEOTIDE SEQUENCE [LARGE SCALE GENOMIC DNA]</scope>
    <source>
        <strain evidence="8 9">IMCC3135</strain>
    </source>
</reference>
<protein>
    <submittedName>
        <fullName evidence="8">Outer membrane protein</fullName>
    </submittedName>
</protein>
<dbReference type="GO" id="GO:0009279">
    <property type="term" value="C:cell outer membrane"/>
    <property type="evidence" value="ECO:0007669"/>
    <property type="project" value="UniProtKB-SubCell"/>
</dbReference>
<name>A0A2Z2NTW6_9GAMM</name>
<dbReference type="RefSeq" id="WP_088919740.1">
    <property type="nucleotide sequence ID" value="NZ_CP018632.1"/>
</dbReference>
<evidence type="ECO:0000256" key="3">
    <source>
        <dbReference type="ARBA" id="ARBA00022452"/>
    </source>
</evidence>
<comment type="similarity">
    <text evidence="2">Belongs to the OmpP1/FadL family.</text>
</comment>
<keyword evidence="5" id="KW-0732">Signal</keyword>
<gene>
    <name evidence="8" type="ORF">IMCC3135_23400</name>
</gene>
<dbReference type="PANTHER" id="PTHR35093">
    <property type="entry name" value="OUTER MEMBRANE PROTEIN NMB0088-RELATED"/>
    <property type="match status" value="1"/>
</dbReference>
<dbReference type="InterPro" id="IPR005017">
    <property type="entry name" value="OMPP1/FadL/TodX"/>
</dbReference>
<evidence type="ECO:0000256" key="5">
    <source>
        <dbReference type="ARBA" id="ARBA00022729"/>
    </source>
</evidence>
<dbReference type="AlphaFoldDB" id="A0A2Z2NTW6"/>
<dbReference type="Gene3D" id="2.40.160.60">
    <property type="entry name" value="Outer membrane protein transport protein (OMPP1/FadL/TodX)"/>
    <property type="match status" value="1"/>
</dbReference>
<dbReference type="SUPFAM" id="SSF56935">
    <property type="entry name" value="Porins"/>
    <property type="match status" value="1"/>
</dbReference>
<dbReference type="KEGG" id="gai:IMCC3135_23400"/>
<accession>A0A2Z2NTW6</accession>
<keyword evidence="6" id="KW-0472">Membrane</keyword>
<keyword evidence="4" id="KW-0812">Transmembrane</keyword>
<keyword evidence="3" id="KW-1134">Transmembrane beta strand</keyword>
<dbReference type="PANTHER" id="PTHR35093:SF3">
    <property type="entry name" value="LONG-CHAIN FATTY ACID TRANSPORT PROTEIN"/>
    <property type="match status" value="1"/>
</dbReference>
<dbReference type="Proteomes" id="UP000250079">
    <property type="component" value="Chromosome"/>
</dbReference>
<evidence type="ECO:0000256" key="7">
    <source>
        <dbReference type="ARBA" id="ARBA00023237"/>
    </source>
</evidence>
<organism evidence="8 9">
    <name type="scientific">Granulosicoccus antarcticus IMCC3135</name>
    <dbReference type="NCBI Taxonomy" id="1192854"/>
    <lineage>
        <taxon>Bacteria</taxon>
        <taxon>Pseudomonadati</taxon>
        <taxon>Pseudomonadota</taxon>
        <taxon>Gammaproteobacteria</taxon>
        <taxon>Chromatiales</taxon>
        <taxon>Granulosicoccaceae</taxon>
        <taxon>Granulosicoccus</taxon>
    </lineage>
</organism>
<evidence type="ECO:0000256" key="1">
    <source>
        <dbReference type="ARBA" id="ARBA00004571"/>
    </source>
</evidence>
<sequence length="478" mass="51474">MHRYSARIRPLGSLIGIVSLASLTGVVNAGGFALIEHGASGMGNAYAGAAAVSNDPSTVWFNPAGMSELDGRQVSVGIHLLKTDTTWTDEGTTLGALLGRGEASGPDTSEPGTLSTLPNFYYVAPINQQWSYGLSIGVPFGSSTEYDRDWKGRYSTVKSGIEVIDINPAISYKMSEKVSLGFGISVQQLSAELASAVDSGAACLRLAADRFDTSFTTADCINAGLTPGNVENDGYAEVTGDSIAMSFNMGALFKPRNDLKIGVAYRHSIDHEIDGDGDFTTPENLQAIYASNTTAASQPLTNSFLTDTGAKAEVDLPATFSISTAWQTTDKVQLLGDITWTGWSSFEELRIRYENEDQGETLSTQSWEDVFRYSVGINYAYSDKLVLRTGVAYDEEAIPNAQLRTARIPGNDRTWFSVGAGYQLSKRVSFDLGYAHLFLDETPIDHSSPESGGTAQEVRGTYDSTVDILSAQINWEFN</sequence>
<keyword evidence="7" id="KW-0998">Cell outer membrane</keyword>
<evidence type="ECO:0000256" key="2">
    <source>
        <dbReference type="ARBA" id="ARBA00008163"/>
    </source>
</evidence>
<proteinExistence type="inferred from homology"/>
<dbReference type="OrthoDB" id="19849at2"/>